<dbReference type="Proteomes" id="UP000249005">
    <property type="component" value="Chromosome 1"/>
</dbReference>
<dbReference type="InterPro" id="IPR036165">
    <property type="entry name" value="YefM-like_sf"/>
</dbReference>
<protein>
    <recommendedName>
        <fullName evidence="2">Antitoxin</fullName>
    </recommendedName>
</protein>
<name>A0A2X4Y6I8_9GAMM</name>
<evidence type="ECO:0000313" key="4">
    <source>
        <dbReference type="Proteomes" id="UP000249005"/>
    </source>
</evidence>
<organism evidence="3 4">
    <name type="scientific">Leminorella richardii</name>
    <dbReference type="NCBI Taxonomy" id="158841"/>
    <lineage>
        <taxon>Bacteria</taxon>
        <taxon>Pseudomonadati</taxon>
        <taxon>Pseudomonadota</taxon>
        <taxon>Gammaproteobacteria</taxon>
        <taxon>Enterobacterales</taxon>
        <taxon>Budviciaceae</taxon>
        <taxon>Leminorella</taxon>
    </lineage>
</organism>
<dbReference type="PANTHER" id="PTHR33713:SF6">
    <property type="entry name" value="ANTITOXIN YEFM"/>
    <property type="match status" value="1"/>
</dbReference>
<dbReference type="SUPFAM" id="SSF143120">
    <property type="entry name" value="YefM-like"/>
    <property type="match status" value="1"/>
</dbReference>
<evidence type="ECO:0000256" key="2">
    <source>
        <dbReference type="RuleBase" id="RU362080"/>
    </source>
</evidence>
<dbReference type="PANTHER" id="PTHR33713">
    <property type="entry name" value="ANTITOXIN YAFN-RELATED"/>
    <property type="match status" value="1"/>
</dbReference>
<dbReference type="KEGG" id="lri:NCTC12151_03438"/>
<gene>
    <name evidence="3" type="primary">yefM</name>
    <name evidence="3" type="ORF">NCTC12151_03438</name>
</gene>
<dbReference type="InterPro" id="IPR051405">
    <property type="entry name" value="phD/YefM_antitoxin"/>
</dbReference>
<dbReference type="InterPro" id="IPR006442">
    <property type="entry name" value="Antitoxin_Phd/YefM"/>
</dbReference>
<comment type="similarity">
    <text evidence="1 2">Belongs to the phD/YefM antitoxin family.</text>
</comment>
<sequence>MMEKISYSKARQNLAATMVKTIEDRAPILITRQNGDPCVLMSLEEYESLEETAYLMRSPANAIRLMTSIEELRSGKGVERKLDE</sequence>
<dbReference type="EMBL" id="LS483470">
    <property type="protein sequence ID" value="SQI44104.1"/>
    <property type="molecule type" value="Genomic_DNA"/>
</dbReference>
<accession>A0A2X4Y6I8</accession>
<evidence type="ECO:0000256" key="1">
    <source>
        <dbReference type="ARBA" id="ARBA00009981"/>
    </source>
</evidence>
<dbReference type="Pfam" id="PF02604">
    <property type="entry name" value="PhdYeFM_antitox"/>
    <property type="match status" value="1"/>
</dbReference>
<dbReference type="AlphaFoldDB" id="A0A2X4Y6I8"/>
<reference evidence="3 4" key="1">
    <citation type="submission" date="2018-06" db="EMBL/GenBank/DDBJ databases">
        <authorList>
            <consortium name="Pathogen Informatics"/>
            <person name="Doyle S."/>
        </authorList>
    </citation>
    <scope>NUCLEOTIDE SEQUENCE [LARGE SCALE GENOMIC DNA]</scope>
    <source>
        <strain evidence="3 4">NCTC12151</strain>
    </source>
</reference>
<dbReference type="NCBIfam" id="NF008499">
    <property type="entry name" value="PRK11409.1"/>
    <property type="match status" value="1"/>
</dbReference>
<comment type="function">
    <text evidence="2">Antitoxin component of a type II toxin-antitoxin (TA) system.</text>
</comment>
<dbReference type="NCBIfam" id="TIGR01552">
    <property type="entry name" value="phd_fam"/>
    <property type="match status" value="1"/>
</dbReference>
<dbReference type="Gene3D" id="6.10.250.330">
    <property type="match status" value="1"/>
</dbReference>
<dbReference type="Gene3D" id="3.40.1620.10">
    <property type="entry name" value="YefM-like domain"/>
    <property type="match status" value="1"/>
</dbReference>
<proteinExistence type="inferred from homology"/>
<keyword evidence="4" id="KW-1185">Reference proteome</keyword>
<evidence type="ECO:0000313" key="3">
    <source>
        <dbReference type="EMBL" id="SQI44104.1"/>
    </source>
</evidence>